<sequence length="110" mass="12037">PLFASALVVHALALDEPDKPAVWRWWKGAHTLPPRRTIGVVRFRGESYMLVVDLAAGKVAPLPAPVSGYPMMTMDEQAALCAAPFNDPTFKPPSGAAACMEKHRKHDIFE</sequence>
<reference evidence="2" key="3">
    <citation type="journal article" date="2017" name="Nature">
        <title>Genome sequence of the progenitor of the wheat D genome Aegilops tauschii.</title>
        <authorList>
            <person name="Luo M.C."/>
            <person name="Gu Y.Q."/>
            <person name="Puiu D."/>
            <person name="Wang H."/>
            <person name="Twardziok S.O."/>
            <person name="Deal K.R."/>
            <person name="Huo N."/>
            <person name="Zhu T."/>
            <person name="Wang L."/>
            <person name="Wang Y."/>
            <person name="McGuire P.E."/>
            <person name="Liu S."/>
            <person name="Long H."/>
            <person name="Ramasamy R.K."/>
            <person name="Rodriguez J.C."/>
            <person name="Van S.L."/>
            <person name="Yuan L."/>
            <person name="Wang Z."/>
            <person name="Xia Z."/>
            <person name="Xiao L."/>
            <person name="Anderson O.D."/>
            <person name="Ouyang S."/>
            <person name="Liang Y."/>
            <person name="Zimin A.V."/>
            <person name="Pertea G."/>
            <person name="Qi P."/>
            <person name="Bennetzen J.L."/>
            <person name="Dai X."/>
            <person name="Dawson M.W."/>
            <person name="Muller H.G."/>
            <person name="Kugler K."/>
            <person name="Rivarola-Duarte L."/>
            <person name="Spannagl M."/>
            <person name="Mayer K.F.X."/>
            <person name="Lu F.H."/>
            <person name="Bevan M.W."/>
            <person name="Leroy P."/>
            <person name="Li P."/>
            <person name="You F.M."/>
            <person name="Sun Q."/>
            <person name="Liu Z."/>
            <person name="Lyons E."/>
            <person name="Wicker T."/>
            <person name="Salzberg S.L."/>
            <person name="Devos K.M."/>
            <person name="Dvorak J."/>
        </authorList>
    </citation>
    <scope>NUCLEOTIDE SEQUENCE [LARGE SCALE GENOMIC DNA]</scope>
    <source>
        <strain evidence="2">cv. AL8/78</strain>
    </source>
</reference>
<dbReference type="Pfam" id="PF02727">
    <property type="entry name" value="Cu_amine_oxidN2"/>
    <property type="match status" value="1"/>
</dbReference>
<protein>
    <recommendedName>
        <fullName evidence="1">Copper amine oxidase N2-terminal domain-containing protein</fullName>
    </recommendedName>
</protein>
<dbReference type="GO" id="GO:0048038">
    <property type="term" value="F:quinone binding"/>
    <property type="evidence" value="ECO:0007669"/>
    <property type="project" value="InterPro"/>
</dbReference>
<accession>A0A453MA31</accession>
<dbReference type="Proteomes" id="UP000015105">
    <property type="component" value="Chromosome 5D"/>
</dbReference>
<proteinExistence type="predicted"/>
<reference evidence="3" key="2">
    <citation type="journal article" date="2017" name="Nat. Plants">
        <title>The Aegilops tauschii genome reveals multiple impacts of transposons.</title>
        <authorList>
            <person name="Zhao G."/>
            <person name="Zou C."/>
            <person name="Li K."/>
            <person name="Wang K."/>
            <person name="Li T."/>
            <person name="Gao L."/>
            <person name="Zhang X."/>
            <person name="Wang H."/>
            <person name="Yang Z."/>
            <person name="Liu X."/>
            <person name="Jiang W."/>
            <person name="Mao L."/>
            <person name="Kong X."/>
            <person name="Jiao Y."/>
            <person name="Jia J."/>
        </authorList>
    </citation>
    <scope>NUCLEOTIDE SEQUENCE [LARGE SCALE GENOMIC DNA]</scope>
    <source>
        <strain evidence="3">cv. AL8/78</strain>
    </source>
</reference>
<dbReference type="SUPFAM" id="SSF54416">
    <property type="entry name" value="Amine oxidase N-terminal region"/>
    <property type="match status" value="1"/>
</dbReference>
<dbReference type="GO" id="GO:0009308">
    <property type="term" value="P:amine metabolic process"/>
    <property type="evidence" value="ECO:0007669"/>
    <property type="project" value="InterPro"/>
</dbReference>
<keyword evidence="3" id="KW-1185">Reference proteome</keyword>
<reference evidence="2" key="5">
    <citation type="journal article" date="2021" name="G3 (Bethesda)">
        <title>Aegilops tauschii genome assembly Aet v5.0 features greater sequence contiguity and improved annotation.</title>
        <authorList>
            <person name="Wang L."/>
            <person name="Zhu T."/>
            <person name="Rodriguez J.C."/>
            <person name="Deal K.R."/>
            <person name="Dubcovsky J."/>
            <person name="McGuire P.E."/>
            <person name="Lux T."/>
            <person name="Spannagl M."/>
            <person name="Mayer K.F.X."/>
            <person name="Baldrich P."/>
            <person name="Meyers B.C."/>
            <person name="Huo N."/>
            <person name="Gu Y.Q."/>
            <person name="Zhou H."/>
            <person name="Devos K.M."/>
            <person name="Bennetzen J.L."/>
            <person name="Unver T."/>
            <person name="Budak H."/>
            <person name="Gulick P.J."/>
            <person name="Galiba G."/>
            <person name="Kalapos B."/>
            <person name="Nelson D.R."/>
            <person name="Li P."/>
            <person name="You F.M."/>
            <person name="Luo M.C."/>
            <person name="Dvorak J."/>
        </authorList>
    </citation>
    <scope>NUCLEOTIDE SEQUENCE [LARGE SCALE GENOMIC DNA]</scope>
    <source>
        <strain evidence="2">cv. AL8/78</strain>
    </source>
</reference>
<reference evidence="3" key="1">
    <citation type="journal article" date="2014" name="Science">
        <title>Ancient hybridizations among the ancestral genomes of bread wheat.</title>
        <authorList>
            <consortium name="International Wheat Genome Sequencing Consortium,"/>
            <person name="Marcussen T."/>
            <person name="Sandve S.R."/>
            <person name="Heier L."/>
            <person name="Spannagl M."/>
            <person name="Pfeifer M."/>
            <person name="Jakobsen K.S."/>
            <person name="Wulff B.B."/>
            <person name="Steuernagel B."/>
            <person name="Mayer K.F."/>
            <person name="Olsen O.A."/>
        </authorList>
    </citation>
    <scope>NUCLEOTIDE SEQUENCE [LARGE SCALE GENOMIC DNA]</scope>
    <source>
        <strain evidence="3">cv. AL8/78</strain>
    </source>
</reference>
<organism evidence="2 3">
    <name type="scientific">Aegilops tauschii subsp. strangulata</name>
    <name type="common">Goatgrass</name>
    <dbReference type="NCBI Taxonomy" id="200361"/>
    <lineage>
        <taxon>Eukaryota</taxon>
        <taxon>Viridiplantae</taxon>
        <taxon>Streptophyta</taxon>
        <taxon>Embryophyta</taxon>
        <taxon>Tracheophyta</taxon>
        <taxon>Spermatophyta</taxon>
        <taxon>Magnoliopsida</taxon>
        <taxon>Liliopsida</taxon>
        <taxon>Poales</taxon>
        <taxon>Poaceae</taxon>
        <taxon>BOP clade</taxon>
        <taxon>Pooideae</taxon>
        <taxon>Triticodae</taxon>
        <taxon>Triticeae</taxon>
        <taxon>Triticinae</taxon>
        <taxon>Aegilops</taxon>
    </lineage>
</organism>
<dbReference type="EnsemblPlants" id="AET5Gv21112400.1">
    <property type="protein sequence ID" value="AET5Gv21112400.1"/>
    <property type="gene ID" value="AET5Gv21112400"/>
</dbReference>
<evidence type="ECO:0000259" key="1">
    <source>
        <dbReference type="Pfam" id="PF02727"/>
    </source>
</evidence>
<dbReference type="AlphaFoldDB" id="A0A453MA31"/>
<evidence type="ECO:0000313" key="2">
    <source>
        <dbReference type="EnsemblPlants" id="AET5Gv21112400.1"/>
    </source>
</evidence>
<dbReference type="GO" id="GO:0005507">
    <property type="term" value="F:copper ion binding"/>
    <property type="evidence" value="ECO:0007669"/>
    <property type="project" value="InterPro"/>
</dbReference>
<dbReference type="Gene3D" id="3.10.450.40">
    <property type="match status" value="1"/>
</dbReference>
<dbReference type="GO" id="GO:0008131">
    <property type="term" value="F:primary methylamine oxidase activity"/>
    <property type="evidence" value="ECO:0007669"/>
    <property type="project" value="InterPro"/>
</dbReference>
<feature type="domain" description="Copper amine oxidase N2-terminal" evidence="1">
    <location>
        <begin position="6"/>
        <end position="60"/>
    </location>
</feature>
<name>A0A453MA31_AEGTS</name>
<dbReference type="STRING" id="200361.A0A453MA31"/>
<dbReference type="Gramene" id="AET5Gv21112400.1">
    <property type="protein sequence ID" value="AET5Gv21112400.1"/>
    <property type="gene ID" value="AET5Gv21112400"/>
</dbReference>
<reference evidence="2" key="4">
    <citation type="submission" date="2019-03" db="UniProtKB">
        <authorList>
            <consortium name="EnsemblPlants"/>
        </authorList>
    </citation>
    <scope>IDENTIFICATION</scope>
</reference>
<dbReference type="InterPro" id="IPR015800">
    <property type="entry name" value="Cu_amine_oxidase_N2"/>
</dbReference>
<evidence type="ECO:0000313" key="3">
    <source>
        <dbReference type="Proteomes" id="UP000015105"/>
    </source>
</evidence>
<dbReference type="InterPro" id="IPR016182">
    <property type="entry name" value="Cu_amine_oxidase_N-reg"/>
</dbReference>